<evidence type="ECO:0000313" key="10">
    <source>
        <dbReference type="Proteomes" id="UP000543642"/>
    </source>
</evidence>
<feature type="domain" description="RCK N-terminal" evidence="7">
    <location>
        <begin position="228"/>
        <end position="345"/>
    </location>
</feature>
<dbReference type="AlphaFoldDB" id="A0A7W8M430"/>
<keyword evidence="4" id="KW-0630">Potassium</keyword>
<evidence type="ECO:0000256" key="4">
    <source>
        <dbReference type="ARBA" id="ARBA00022958"/>
    </source>
</evidence>
<evidence type="ECO:0000256" key="2">
    <source>
        <dbReference type="ARBA" id="ARBA00022448"/>
    </source>
</evidence>
<dbReference type="SUPFAM" id="SSF116726">
    <property type="entry name" value="TrkA C-terminal domain-like"/>
    <property type="match status" value="2"/>
</dbReference>
<keyword evidence="10" id="KW-1185">Reference proteome</keyword>
<gene>
    <name evidence="9" type="ORF">HNP82_000261</name>
</gene>
<dbReference type="PROSITE" id="PS51201">
    <property type="entry name" value="RCK_N"/>
    <property type="match status" value="2"/>
</dbReference>
<proteinExistence type="predicted"/>
<dbReference type="PANTHER" id="PTHR43833">
    <property type="entry name" value="POTASSIUM CHANNEL PROTEIN 2-RELATED-RELATED"/>
    <property type="match status" value="1"/>
</dbReference>
<evidence type="ECO:0000256" key="6">
    <source>
        <dbReference type="ARBA" id="ARBA00023065"/>
    </source>
</evidence>
<evidence type="ECO:0000259" key="8">
    <source>
        <dbReference type="PROSITE" id="PS51202"/>
    </source>
</evidence>
<dbReference type="PRINTS" id="PR00335">
    <property type="entry name" value="KUPTAKETRKA"/>
</dbReference>
<dbReference type="InterPro" id="IPR006037">
    <property type="entry name" value="RCK_C"/>
</dbReference>
<dbReference type="NCBIfam" id="NF007033">
    <property type="entry name" value="PRK09496.1-5"/>
    <property type="match status" value="1"/>
</dbReference>
<evidence type="ECO:0000259" key="7">
    <source>
        <dbReference type="PROSITE" id="PS51201"/>
    </source>
</evidence>
<dbReference type="SUPFAM" id="SSF51735">
    <property type="entry name" value="NAD(P)-binding Rossmann-fold domains"/>
    <property type="match status" value="2"/>
</dbReference>
<evidence type="ECO:0000256" key="1">
    <source>
        <dbReference type="ARBA" id="ARBA00017378"/>
    </source>
</evidence>
<dbReference type="PANTHER" id="PTHR43833:SF5">
    <property type="entry name" value="TRK SYSTEM POTASSIUM UPTAKE PROTEIN TRKA"/>
    <property type="match status" value="1"/>
</dbReference>
<dbReference type="NCBIfam" id="NF007039">
    <property type="entry name" value="PRK09496.3-2"/>
    <property type="match status" value="1"/>
</dbReference>
<keyword evidence="3" id="KW-0633">Potassium transport</keyword>
<dbReference type="Pfam" id="PF02080">
    <property type="entry name" value="TrkA_C"/>
    <property type="match status" value="2"/>
</dbReference>
<feature type="domain" description="RCK C-terminal" evidence="8">
    <location>
        <begin position="368"/>
        <end position="451"/>
    </location>
</feature>
<dbReference type="RefSeq" id="WP_183770593.1">
    <property type="nucleotide sequence ID" value="NZ_CAWVEG010000166.1"/>
</dbReference>
<dbReference type="PROSITE" id="PS51202">
    <property type="entry name" value="RCK_C"/>
    <property type="match status" value="2"/>
</dbReference>
<dbReference type="EMBL" id="JACHFW010000001">
    <property type="protein sequence ID" value="MBB5263167.1"/>
    <property type="molecule type" value="Genomic_DNA"/>
</dbReference>
<dbReference type="Proteomes" id="UP000543642">
    <property type="component" value="Unassembled WGS sequence"/>
</dbReference>
<accession>A0A7W8M430</accession>
<dbReference type="GO" id="GO:0015079">
    <property type="term" value="F:potassium ion transmembrane transporter activity"/>
    <property type="evidence" value="ECO:0007669"/>
    <property type="project" value="InterPro"/>
</dbReference>
<dbReference type="InterPro" id="IPR050721">
    <property type="entry name" value="Trk_Ktr_HKT_K-transport"/>
</dbReference>
<keyword evidence="2" id="KW-0813">Transport</keyword>
<dbReference type="InterPro" id="IPR036721">
    <property type="entry name" value="RCK_C_sf"/>
</dbReference>
<dbReference type="NCBIfam" id="NF007041">
    <property type="entry name" value="PRK09496.3-4"/>
    <property type="match status" value="1"/>
</dbReference>
<keyword evidence="5" id="KW-0520">NAD</keyword>
<dbReference type="Pfam" id="PF02254">
    <property type="entry name" value="TrkA_N"/>
    <property type="match status" value="2"/>
</dbReference>
<evidence type="ECO:0000256" key="5">
    <source>
        <dbReference type="ARBA" id="ARBA00023027"/>
    </source>
</evidence>
<sequence length="451" mass="49355">MNIIIIGCGKVGATLVEQLSAENHNIVIIDIQESKLEAISSTYDVMTLAGNGASFNVQQEAGVRNADLLIAVTGSDELNLLCCVIAKKSGHCNTIARVRNSLYSKEISFIKRQLGISMIINPELTTAMEIAKILRFPSAIKIDTFAKGRAELLKFKLKPEFGLGNMTVQDISDRLKCNILVCGVERGDDVFIPNGNFVLRDNDSVSIMASPKDTAEFFRKIGVVSHRVKTALIIGGGKVGYYLAAQLLDMGIRVRIIELDRARCEQLSELLPKANVICGDGTDQSLLMEEGLPYAQSVISLTGFDEENLLLSLFAMKHSSAKVVAKVNHIAFNDIIGGLDIGSVIYPKYLTANKIIKYVRGAQNSMGSNVETLYKILNNQAEALEFSIRQESAITQTPLMDLNLKSDLLICCINRNGNIIIPRGQDYILPGDTVMVVTTQKGLRDINDILK</sequence>
<dbReference type="InterPro" id="IPR003148">
    <property type="entry name" value="RCK_N"/>
</dbReference>
<reference evidence="9 10" key="1">
    <citation type="submission" date="2020-08" db="EMBL/GenBank/DDBJ databases">
        <title>Genomic Encyclopedia of Type Strains, Phase IV (KMG-IV): sequencing the most valuable type-strain genomes for metagenomic binning, comparative biology and taxonomic classification.</title>
        <authorList>
            <person name="Goeker M."/>
        </authorList>
    </citation>
    <scope>NUCLEOTIDE SEQUENCE [LARGE SCALE GENOMIC DNA]</scope>
    <source>
        <strain evidence="9 10">DSM 106146</strain>
    </source>
</reference>
<evidence type="ECO:0000313" key="9">
    <source>
        <dbReference type="EMBL" id="MBB5263167.1"/>
    </source>
</evidence>
<name>A0A7W8M430_9FIRM</name>
<protein>
    <recommendedName>
        <fullName evidence="1">Trk system potassium uptake protein TrkA</fullName>
    </recommendedName>
</protein>
<feature type="domain" description="RCK C-terminal" evidence="8">
    <location>
        <begin position="140"/>
        <end position="224"/>
    </location>
</feature>
<dbReference type="Gene3D" id="3.40.50.720">
    <property type="entry name" value="NAD(P)-binding Rossmann-like Domain"/>
    <property type="match status" value="2"/>
</dbReference>
<dbReference type="InterPro" id="IPR036291">
    <property type="entry name" value="NAD(P)-bd_dom_sf"/>
</dbReference>
<evidence type="ECO:0000256" key="3">
    <source>
        <dbReference type="ARBA" id="ARBA00022538"/>
    </source>
</evidence>
<dbReference type="InterPro" id="IPR006036">
    <property type="entry name" value="K_uptake_TrkA"/>
</dbReference>
<dbReference type="Gene3D" id="3.30.70.1450">
    <property type="entry name" value="Regulator of K+ conductance, C-terminal domain"/>
    <property type="match status" value="2"/>
</dbReference>
<keyword evidence="6" id="KW-0406">Ion transport</keyword>
<comment type="caution">
    <text evidence="9">The sequence shown here is derived from an EMBL/GenBank/DDBJ whole genome shotgun (WGS) entry which is preliminary data.</text>
</comment>
<organism evidence="9 10">
    <name type="scientific">Catenibacillus scindens</name>
    <dbReference type="NCBI Taxonomy" id="673271"/>
    <lineage>
        <taxon>Bacteria</taxon>
        <taxon>Bacillati</taxon>
        <taxon>Bacillota</taxon>
        <taxon>Clostridia</taxon>
        <taxon>Lachnospirales</taxon>
        <taxon>Lachnospiraceae</taxon>
        <taxon>Catenibacillus</taxon>
    </lineage>
</organism>
<feature type="domain" description="RCK N-terminal" evidence="7">
    <location>
        <begin position="1"/>
        <end position="120"/>
    </location>
</feature>
<dbReference type="GO" id="GO:0005886">
    <property type="term" value="C:plasma membrane"/>
    <property type="evidence" value="ECO:0007669"/>
    <property type="project" value="InterPro"/>
</dbReference>
<dbReference type="NCBIfam" id="NF007031">
    <property type="entry name" value="PRK09496.1-2"/>
    <property type="match status" value="1"/>
</dbReference>